<evidence type="ECO:0000259" key="2">
    <source>
        <dbReference type="Pfam" id="PF20091"/>
    </source>
</evidence>
<accession>A0A9X1YMQ9</accession>
<name>A0A9X1YMQ9_9BURK</name>
<dbReference type="Proteomes" id="UP001139353">
    <property type="component" value="Unassembled WGS sequence"/>
</dbReference>
<dbReference type="RefSeq" id="WP_275685062.1">
    <property type="nucleotide sequence ID" value="NZ_JAJLJH010000011.1"/>
</dbReference>
<evidence type="ECO:0000313" key="3">
    <source>
        <dbReference type="EMBL" id="MCK9689018.1"/>
    </source>
</evidence>
<dbReference type="EMBL" id="JAJLJH010000011">
    <property type="protein sequence ID" value="MCK9689018.1"/>
    <property type="molecule type" value="Genomic_DNA"/>
</dbReference>
<organism evidence="3 4">
    <name type="scientific">Scleromatobacter humisilvae</name>
    <dbReference type="NCBI Taxonomy" id="2897159"/>
    <lineage>
        <taxon>Bacteria</taxon>
        <taxon>Pseudomonadati</taxon>
        <taxon>Pseudomonadota</taxon>
        <taxon>Betaproteobacteria</taxon>
        <taxon>Burkholderiales</taxon>
        <taxon>Sphaerotilaceae</taxon>
        <taxon>Scleromatobacter</taxon>
    </lineage>
</organism>
<dbReference type="NCBIfam" id="TIGR02595">
    <property type="entry name" value="PEP_CTERM"/>
    <property type="match status" value="1"/>
</dbReference>
<dbReference type="Pfam" id="PF20091">
    <property type="entry name" value="Abhydrolase_10"/>
    <property type="match status" value="1"/>
</dbReference>
<dbReference type="InterPro" id="IPR013424">
    <property type="entry name" value="Ice-binding_C"/>
</dbReference>
<dbReference type="Pfam" id="PF07589">
    <property type="entry name" value="PEP-CTERM"/>
    <property type="match status" value="1"/>
</dbReference>
<sequence length="922" mass="95707">MRNPFRPFHAAPLPHSPSTLLAGRRGRSSVLQGLAGVGLAIGLAWATPAHAVPDFTLTETVPASGDGMLTLTNASAGYSVDEVVVSGLGTYANTTRAGWSATSFFFDDPLNCQTGTGFSIGTGFCYRLTDTSAGSAIGPGATETFTFDPSLTDASLDQTFFVEFTDAAGDSMACMGTTSSGCSAVTTSVPEPSSWSMMALALLALAIGLRRRIGGRVLHLGAAAAALLGWSVSGQAAVTQIVVDSTASVSGAPVPYTTWKGRVFGELDPADAHNAIIQDIALAPKNADGKVPYVSTFQLTAPTSAANASGLLIYEVSNRGGNAIPAGASIVSGAIYLQSGWQGDIEANCATAYPCTPLTVPYTGSTQQIVVPVATNPDGSAITGKVYGHIASATGNTAQMVIYTTPVPYKPLSLTDPTLSQLTVVSGQSTTGVDGPKVPLTLGTDWTWADCRTVPFPGTPDPTRVCLRTGFDPTKLYEMVFTAVNPLVLGIGYAAARDTISFFHHSASDSTGTANPVAGLTTKVVSIGSSQSASFIRGSIFYGFNQDESNRKVVDGAWGQIDGRMLFMNSRFALPDVITNIYMMGAEAPVWWADYPNLARGLPANGILHRCNETGTCPQIMETFGSLEMYAEKMSPDLVGFTAVGDVPLPSNVYRYYFPGTTHGGGGGGFTYNASPAPSGACVYPANPNPESDQNAALQDDFLALIMSGTPMPPSVYPKLSQGQLVAATQSNVGFPNIPGYPYAGNNLWPVLKYDFGPGVDYANQSGIMTIQPPTVLAVLPTLVPRVNVDGNEVVGVPSVNLSAPLATYSGWNTYAGGSYKGQQCALSGSSWPFALTKAIRLASGDPRASVEERYGTHAGFVCQVTAAANKAVAQRFLRASSVATLVAQANASNVLTTGYTPTAADTALGNALCAMAARSAP</sequence>
<gene>
    <name evidence="3" type="ORF">LPC04_25165</name>
</gene>
<dbReference type="AlphaFoldDB" id="A0A9X1YMQ9"/>
<evidence type="ECO:0000259" key="1">
    <source>
        <dbReference type="Pfam" id="PF07589"/>
    </source>
</evidence>
<evidence type="ECO:0000313" key="4">
    <source>
        <dbReference type="Proteomes" id="UP001139353"/>
    </source>
</evidence>
<proteinExistence type="predicted"/>
<reference evidence="3" key="1">
    <citation type="submission" date="2021-11" db="EMBL/GenBank/DDBJ databases">
        <title>BS-T2-15 a new species belonging to the Comamonadaceae family isolated from the soil of a French oak forest.</title>
        <authorList>
            <person name="Mieszkin S."/>
            <person name="Alain K."/>
        </authorList>
    </citation>
    <scope>NUCLEOTIDE SEQUENCE</scope>
    <source>
        <strain evidence="3">BS-T2-15</strain>
    </source>
</reference>
<feature type="domain" description="Ice-binding protein C-terminal" evidence="1">
    <location>
        <begin position="188"/>
        <end position="212"/>
    </location>
</feature>
<comment type="caution">
    <text evidence="3">The sequence shown here is derived from an EMBL/GenBank/DDBJ whole genome shotgun (WGS) entry which is preliminary data.</text>
</comment>
<keyword evidence="4" id="KW-1185">Reference proteome</keyword>
<protein>
    <submittedName>
        <fullName evidence="3">PEP-CTERM sorting domain-containing protein</fullName>
    </submittedName>
</protein>
<dbReference type="InterPro" id="IPR045394">
    <property type="entry name" value="Abhydrolase_dom"/>
</dbReference>
<feature type="domain" description="Alpha/beta hydrolase" evidence="2">
    <location>
        <begin position="468"/>
        <end position="887"/>
    </location>
</feature>